<feature type="transmembrane region" description="Helical" evidence="1">
    <location>
        <begin position="6"/>
        <end position="27"/>
    </location>
</feature>
<protein>
    <recommendedName>
        <fullName evidence="4">YtpI-like protein</fullName>
    </recommendedName>
</protein>
<feature type="transmembrane region" description="Helical" evidence="1">
    <location>
        <begin position="67"/>
        <end position="89"/>
    </location>
</feature>
<keyword evidence="1" id="KW-1133">Transmembrane helix</keyword>
<dbReference type="RefSeq" id="WP_380702032.1">
    <property type="nucleotide sequence ID" value="NZ_JBHSAP010000007.1"/>
</dbReference>
<keyword evidence="1" id="KW-0812">Transmembrane</keyword>
<evidence type="ECO:0000313" key="2">
    <source>
        <dbReference type="EMBL" id="MFC4075784.1"/>
    </source>
</evidence>
<gene>
    <name evidence="2" type="ORF">ACFOUO_03070</name>
</gene>
<keyword evidence="1" id="KW-0472">Membrane</keyword>
<name>A0ABV8JB37_9BACL</name>
<proteinExistence type="predicted"/>
<feature type="transmembrane region" description="Helical" evidence="1">
    <location>
        <begin position="39"/>
        <end position="61"/>
    </location>
</feature>
<accession>A0ABV8JB37</accession>
<comment type="caution">
    <text evidence="2">The sequence shown here is derived from an EMBL/GenBank/DDBJ whole genome shotgun (WGS) entry which is preliminary data.</text>
</comment>
<dbReference type="Proteomes" id="UP001595843">
    <property type="component" value="Unassembled WGS sequence"/>
</dbReference>
<keyword evidence="3" id="KW-1185">Reference proteome</keyword>
<evidence type="ECO:0000313" key="3">
    <source>
        <dbReference type="Proteomes" id="UP001595843"/>
    </source>
</evidence>
<sequence length="115" mass="13032">MEPFLIFLVIVILYTAVRTFSLSMASRRSDGLTRQRHQAWMNIHMGIMFIAVSLMQGLSLAGNWMRLLLLLLIAAIGLFNLFAGWSNLLRVRQAEERLKKDGSPAKEAEKDPGEK</sequence>
<evidence type="ECO:0008006" key="4">
    <source>
        <dbReference type="Google" id="ProtNLM"/>
    </source>
</evidence>
<evidence type="ECO:0000256" key="1">
    <source>
        <dbReference type="SAM" id="Phobius"/>
    </source>
</evidence>
<organism evidence="2 3">
    <name type="scientific">Salinithrix halophila</name>
    <dbReference type="NCBI Taxonomy" id="1485204"/>
    <lineage>
        <taxon>Bacteria</taxon>
        <taxon>Bacillati</taxon>
        <taxon>Bacillota</taxon>
        <taxon>Bacilli</taxon>
        <taxon>Bacillales</taxon>
        <taxon>Thermoactinomycetaceae</taxon>
        <taxon>Salinithrix</taxon>
    </lineage>
</organism>
<reference evidence="3" key="1">
    <citation type="journal article" date="2019" name="Int. J. Syst. Evol. Microbiol.">
        <title>The Global Catalogue of Microorganisms (GCM) 10K type strain sequencing project: providing services to taxonomists for standard genome sequencing and annotation.</title>
        <authorList>
            <consortium name="The Broad Institute Genomics Platform"/>
            <consortium name="The Broad Institute Genome Sequencing Center for Infectious Disease"/>
            <person name="Wu L."/>
            <person name="Ma J."/>
        </authorList>
    </citation>
    <scope>NUCLEOTIDE SEQUENCE [LARGE SCALE GENOMIC DNA]</scope>
    <source>
        <strain evidence="3">IBRC-M 10813</strain>
    </source>
</reference>
<dbReference type="EMBL" id="JBHSAP010000007">
    <property type="protein sequence ID" value="MFC4075784.1"/>
    <property type="molecule type" value="Genomic_DNA"/>
</dbReference>